<dbReference type="EMBL" id="JBHSCO010000004">
    <property type="protein sequence ID" value="MFC4392101.1"/>
    <property type="molecule type" value="Genomic_DNA"/>
</dbReference>
<comment type="caution">
    <text evidence="1">The sequence shown here is derived from an EMBL/GenBank/DDBJ whole genome shotgun (WGS) entry which is preliminary data.</text>
</comment>
<accession>A0ABV8W817</accession>
<keyword evidence="2" id="KW-1185">Reference proteome</keyword>
<name>A0ABV8W817_9FLAO</name>
<evidence type="ECO:0000313" key="1">
    <source>
        <dbReference type="EMBL" id="MFC4392101.1"/>
    </source>
</evidence>
<protein>
    <submittedName>
        <fullName evidence="1">Uncharacterized protein</fullName>
    </submittedName>
</protein>
<dbReference type="Proteomes" id="UP001595719">
    <property type="component" value="Unassembled WGS sequence"/>
</dbReference>
<gene>
    <name evidence="1" type="ORF">ACFOY0_13970</name>
</gene>
<sequence>MRPIHNFELKSIRTEEPPQLTKYNIFEGYQIFQSNFNNDLYVLFDHDFEIYRCIEFVGMNKMDLDKSISIFITDYYVNLSDEEKNTPTIYLPKETKD</sequence>
<proteinExistence type="predicted"/>
<reference evidence="2" key="1">
    <citation type="journal article" date="2019" name="Int. J. Syst. Evol. Microbiol.">
        <title>The Global Catalogue of Microorganisms (GCM) 10K type strain sequencing project: providing services to taxonomists for standard genome sequencing and annotation.</title>
        <authorList>
            <consortium name="The Broad Institute Genomics Platform"/>
            <consortium name="The Broad Institute Genome Sequencing Center for Infectious Disease"/>
            <person name="Wu L."/>
            <person name="Ma J."/>
        </authorList>
    </citation>
    <scope>NUCLEOTIDE SEQUENCE [LARGE SCALE GENOMIC DNA]</scope>
    <source>
        <strain evidence="2">CGMCC 1.15345</strain>
    </source>
</reference>
<evidence type="ECO:0000313" key="2">
    <source>
        <dbReference type="Proteomes" id="UP001595719"/>
    </source>
</evidence>
<dbReference type="RefSeq" id="WP_219071439.1">
    <property type="nucleotide sequence ID" value="NZ_JBHSCO010000004.1"/>
</dbReference>
<organism evidence="1 2">
    <name type="scientific">Flavobacterium quisquiliarum</name>
    <dbReference type="NCBI Taxonomy" id="1834436"/>
    <lineage>
        <taxon>Bacteria</taxon>
        <taxon>Pseudomonadati</taxon>
        <taxon>Bacteroidota</taxon>
        <taxon>Flavobacteriia</taxon>
        <taxon>Flavobacteriales</taxon>
        <taxon>Flavobacteriaceae</taxon>
        <taxon>Flavobacterium</taxon>
    </lineage>
</organism>